<proteinExistence type="predicted"/>
<name>A0A1G2FZY7_9BACT</name>
<dbReference type="PANTHER" id="PTHR45947">
    <property type="entry name" value="SULFOQUINOVOSYL TRANSFERASE SQD2"/>
    <property type="match status" value="1"/>
</dbReference>
<accession>A0A1G2FZY7</accession>
<dbReference type="STRING" id="1802114.A2719_00460"/>
<evidence type="ECO:0000259" key="1">
    <source>
        <dbReference type="Pfam" id="PF00534"/>
    </source>
</evidence>
<gene>
    <name evidence="2" type="ORF">A2719_00460</name>
</gene>
<dbReference type="Pfam" id="PF00534">
    <property type="entry name" value="Glycos_transf_1"/>
    <property type="match status" value="1"/>
</dbReference>
<organism evidence="2 3">
    <name type="scientific">Candidatus Ryanbacteria bacterium RIFCSPHIGHO2_01_FULL_45_22</name>
    <dbReference type="NCBI Taxonomy" id="1802114"/>
    <lineage>
        <taxon>Bacteria</taxon>
        <taxon>Candidatus Ryaniibacteriota</taxon>
    </lineage>
</organism>
<sequence length="343" mass="39850">MRREEKIKVCFVLPEKAEDTATHFAHKAELMKELQNEVEFYTYAAMGTDLLRIVYARFRGVRIYYVQYSFKGALIAYVVTKVFGGRVFYWNCGMPWLYKRGWFEEQLFRFILRHMILVIATDGLANEYATRYGLDKKDIRVVPNYIRVSRMQNKSKEEARKELGLPQDKKIVLFLHHVSRRKGAHLLPEIIKEFSNQSAVLFVIVGEGPEKKEIESRIKNYQSGEKVRMEGMVAHNKTASYFMAADVYLMPSEEEGMPNALLEAMAAGVPFVASDVAAVREMTPPMTHEFVLPYGKTDMFGEKIKKLLGDEELRKRIATEEQEWVERYDVSTVASRYMALFRE</sequence>
<feature type="domain" description="Glycosyl transferase family 1" evidence="1">
    <location>
        <begin position="156"/>
        <end position="323"/>
    </location>
</feature>
<dbReference type="Proteomes" id="UP000177480">
    <property type="component" value="Unassembled WGS sequence"/>
</dbReference>
<dbReference type="InterPro" id="IPR050194">
    <property type="entry name" value="Glycosyltransferase_grp1"/>
</dbReference>
<reference evidence="2 3" key="1">
    <citation type="journal article" date="2016" name="Nat. Commun.">
        <title>Thousands of microbial genomes shed light on interconnected biogeochemical processes in an aquifer system.</title>
        <authorList>
            <person name="Anantharaman K."/>
            <person name="Brown C.T."/>
            <person name="Hug L.A."/>
            <person name="Sharon I."/>
            <person name="Castelle C.J."/>
            <person name="Probst A.J."/>
            <person name="Thomas B.C."/>
            <person name="Singh A."/>
            <person name="Wilkins M.J."/>
            <person name="Karaoz U."/>
            <person name="Brodie E.L."/>
            <person name="Williams K.H."/>
            <person name="Hubbard S.S."/>
            <person name="Banfield J.F."/>
        </authorList>
    </citation>
    <scope>NUCLEOTIDE SEQUENCE [LARGE SCALE GENOMIC DNA]</scope>
</reference>
<protein>
    <recommendedName>
        <fullName evidence="1">Glycosyl transferase family 1 domain-containing protein</fullName>
    </recommendedName>
</protein>
<dbReference type="GO" id="GO:0016757">
    <property type="term" value="F:glycosyltransferase activity"/>
    <property type="evidence" value="ECO:0007669"/>
    <property type="project" value="InterPro"/>
</dbReference>
<dbReference type="EMBL" id="MHNK01000019">
    <property type="protein sequence ID" value="OGZ43158.1"/>
    <property type="molecule type" value="Genomic_DNA"/>
</dbReference>
<dbReference type="CDD" id="cd03801">
    <property type="entry name" value="GT4_PimA-like"/>
    <property type="match status" value="1"/>
</dbReference>
<dbReference type="Gene3D" id="3.40.50.2000">
    <property type="entry name" value="Glycogen Phosphorylase B"/>
    <property type="match status" value="2"/>
</dbReference>
<dbReference type="PANTHER" id="PTHR45947:SF15">
    <property type="entry name" value="TEICHURONIC ACID BIOSYNTHESIS GLYCOSYLTRANSFERASE TUAC-RELATED"/>
    <property type="match status" value="1"/>
</dbReference>
<dbReference type="InterPro" id="IPR001296">
    <property type="entry name" value="Glyco_trans_1"/>
</dbReference>
<dbReference type="AlphaFoldDB" id="A0A1G2FZY7"/>
<evidence type="ECO:0000313" key="2">
    <source>
        <dbReference type="EMBL" id="OGZ43158.1"/>
    </source>
</evidence>
<comment type="caution">
    <text evidence="2">The sequence shown here is derived from an EMBL/GenBank/DDBJ whole genome shotgun (WGS) entry which is preliminary data.</text>
</comment>
<evidence type="ECO:0000313" key="3">
    <source>
        <dbReference type="Proteomes" id="UP000177480"/>
    </source>
</evidence>
<dbReference type="SUPFAM" id="SSF53756">
    <property type="entry name" value="UDP-Glycosyltransferase/glycogen phosphorylase"/>
    <property type="match status" value="1"/>
</dbReference>